<evidence type="ECO:0000313" key="2">
    <source>
        <dbReference type="EMBL" id="CAI0413901.1"/>
    </source>
</evidence>
<comment type="caution">
    <text evidence="1">The sequence shown here is derived from an EMBL/GenBank/DDBJ whole genome shotgun (WGS) entry which is preliminary data.</text>
</comment>
<dbReference type="EMBL" id="CAMGYJ010000005">
    <property type="protein sequence ID" value="CAI0413901.1"/>
    <property type="molecule type" value="Genomic_DNA"/>
</dbReference>
<name>A0AAV0JUS7_9ROSI</name>
<keyword evidence="3" id="KW-1185">Reference proteome</keyword>
<evidence type="ECO:0000313" key="3">
    <source>
        <dbReference type="Proteomes" id="UP001154282"/>
    </source>
</evidence>
<protein>
    <submittedName>
        <fullName evidence="1">Uncharacterized protein</fullName>
    </submittedName>
</protein>
<dbReference type="AlphaFoldDB" id="A0AAV0JUS7"/>
<accession>A0AAV0JUS7</accession>
<dbReference type="Proteomes" id="UP001154282">
    <property type="component" value="Unassembled WGS sequence"/>
</dbReference>
<proteinExistence type="predicted"/>
<evidence type="ECO:0000313" key="1">
    <source>
        <dbReference type="EMBL" id="CAI0413506.1"/>
    </source>
</evidence>
<gene>
    <name evidence="1" type="ORF">LITE_LOCUS15980</name>
    <name evidence="2" type="ORF">LITE_LOCUS16110</name>
</gene>
<organism evidence="1 3">
    <name type="scientific">Linum tenue</name>
    <dbReference type="NCBI Taxonomy" id="586396"/>
    <lineage>
        <taxon>Eukaryota</taxon>
        <taxon>Viridiplantae</taxon>
        <taxon>Streptophyta</taxon>
        <taxon>Embryophyta</taxon>
        <taxon>Tracheophyta</taxon>
        <taxon>Spermatophyta</taxon>
        <taxon>Magnoliopsida</taxon>
        <taxon>eudicotyledons</taxon>
        <taxon>Gunneridae</taxon>
        <taxon>Pentapetalae</taxon>
        <taxon>rosids</taxon>
        <taxon>fabids</taxon>
        <taxon>Malpighiales</taxon>
        <taxon>Linaceae</taxon>
        <taxon>Linum</taxon>
    </lineage>
</organism>
<dbReference type="EMBL" id="CAMGYJ010000005">
    <property type="protein sequence ID" value="CAI0413506.1"/>
    <property type="molecule type" value="Genomic_DNA"/>
</dbReference>
<reference evidence="1" key="1">
    <citation type="submission" date="2022-08" db="EMBL/GenBank/DDBJ databases">
        <authorList>
            <person name="Gutierrez-Valencia J."/>
        </authorList>
    </citation>
    <scope>NUCLEOTIDE SEQUENCE</scope>
</reference>
<sequence>MPALHGLEYPIRPNLDELQEL</sequence>